<dbReference type="Proteomes" id="UP001305414">
    <property type="component" value="Unassembled WGS sequence"/>
</dbReference>
<evidence type="ECO:0000313" key="3">
    <source>
        <dbReference type="Proteomes" id="UP001305414"/>
    </source>
</evidence>
<reference evidence="2 3" key="1">
    <citation type="submission" date="2023-10" db="EMBL/GenBank/DDBJ databases">
        <title>Draft genome sequence of Xylaria bambusicola isolate GMP-LS, the root and basal stem rot pathogen of sugarcane in Indonesia.</title>
        <authorList>
            <person name="Selvaraj P."/>
            <person name="Muralishankar V."/>
            <person name="Muruganantham S."/>
            <person name="Sp S."/>
            <person name="Haryani S."/>
            <person name="Lau K.J.X."/>
            <person name="Naqvi N.I."/>
        </authorList>
    </citation>
    <scope>NUCLEOTIDE SEQUENCE [LARGE SCALE GENOMIC DNA]</scope>
    <source>
        <strain evidence="2">GMP-LS</strain>
    </source>
</reference>
<evidence type="ECO:0000313" key="2">
    <source>
        <dbReference type="EMBL" id="KAK5628641.1"/>
    </source>
</evidence>
<sequence length="71" mass="7847">MHGPVTHVLGYPVQRWAWGITGIEGSGYKAGFALAAIINVPLVVWAADIFWRAVDIPSVRFAKWLESKLIV</sequence>
<keyword evidence="1" id="KW-1133">Transmembrane helix</keyword>
<dbReference type="AlphaFoldDB" id="A0AAN7Z8M8"/>
<organism evidence="2 3">
    <name type="scientific">Xylaria bambusicola</name>
    <dbReference type="NCBI Taxonomy" id="326684"/>
    <lineage>
        <taxon>Eukaryota</taxon>
        <taxon>Fungi</taxon>
        <taxon>Dikarya</taxon>
        <taxon>Ascomycota</taxon>
        <taxon>Pezizomycotina</taxon>
        <taxon>Sordariomycetes</taxon>
        <taxon>Xylariomycetidae</taxon>
        <taxon>Xylariales</taxon>
        <taxon>Xylariaceae</taxon>
        <taxon>Xylaria</taxon>
    </lineage>
</organism>
<accession>A0AAN7Z8M8</accession>
<gene>
    <name evidence="2" type="ORF">RRF57_004356</name>
</gene>
<proteinExistence type="predicted"/>
<name>A0AAN7Z8M8_9PEZI</name>
<dbReference type="EMBL" id="JAWHQM010000009">
    <property type="protein sequence ID" value="KAK5628641.1"/>
    <property type="molecule type" value="Genomic_DNA"/>
</dbReference>
<protein>
    <submittedName>
        <fullName evidence="2">Uncharacterized protein</fullName>
    </submittedName>
</protein>
<evidence type="ECO:0000256" key="1">
    <source>
        <dbReference type="SAM" id="Phobius"/>
    </source>
</evidence>
<feature type="transmembrane region" description="Helical" evidence="1">
    <location>
        <begin position="30"/>
        <end position="51"/>
    </location>
</feature>
<keyword evidence="3" id="KW-1185">Reference proteome</keyword>
<keyword evidence="1" id="KW-0812">Transmembrane</keyword>
<keyword evidence="1" id="KW-0472">Membrane</keyword>
<comment type="caution">
    <text evidence="2">The sequence shown here is derived from an EMBL/GenBank/DDBJ whole genome shotgun (WGS) entry which is preliminary data.</text>
</comment>